<gene>
    <name evidence="1" type="ORF">NCTC13067_00533</name>
</gene>
<dbReference type="Proteomes" id="UP000255469">
    <property type="component" value="Unassembled WGS sequence"/>
</dbReference>
<dbReference type="EMBL" id="UGTM01000001">
    <property type="protein sequence ID" value="SUB86881.1"/>
    <property type="molecule type" value="Genomic_DNA"/>
</dbReference>
<evidence type="ECO:0000313" key="2">
    <source>
        <dbReference type="Proteomes" id="UP000255469"/>
    </source>
</evidence>
<proteinExistence type="predicted"/>
<protein>
    <submittedName>
        <fullName evidence="1">Uncharacterized protein</fullName>
    </submittedName>
</protein>
<accession>A0A379E3G9</accession>
<dbReference type="AlphaFoldDB" id="A0A379E3G9"/>
<sequence>MKERIKKASVMRKLFNYLTNVISEYNMGRATCLA</sequence>
<evidence type="ECO:0000313" key="1">
    <source>
        <dbReference type="EMBL" id="SUB86881.1"/>
    </source>
</evidence>
<organism evidence="1 2">
    <name type="scientific">Prevotella denticola</name>
    <dbReference type="NCBI Taxonomy" id="28129"/>
    <lineage>
        <taxon>Bacteria</taxon>
        <taxon>Pseudomonadati</taxon>
        <taxon>Bacteroidota</taxon>
        <taxon>Bacteroidia</taxon>
        <taxon>Bacteroidales</taxon>
        <taxon>Prevotellaceae</taxon>
        <taxon>Prevotella</taxon>
    </lineage>
</organism>
<name>A0A379E3G9_9BACT</name>
<reference evidence="1 2" key="1">
    <citation type="submission" date="2018-06" db="EMBL/GenBank/DDBJ databases">
        <authorList>
            <consortium name="Pathogen Informatics"/>
            <person name="Doyle S."/>
        </authorList>
    </citation>
    <scope>NUCLEOTIDE SEQUENCE [LARGE SCALE GENOMIC DNA]</scope>
    <source>
        <strain evidence="1 2">NCTC13067</strain>
    </source>
</reference>